<dbReference type="Gene3D" id="3.90.182.10">
    <property type="entry name" value="Toxin - Anthrax Protective Antigen,domain 1"/>
    <property type="match status" value="1"/>
</dbReference>
<keyword evidence="1 4" id="KW-0349">Heme</keyword>
<dbReference type="InterPro" id="IPR011042">
    <property type="entry name" value="6-blade_b-propeller_TolB-like"/>
</dbReference>
<dbReference type="GO" id="GO:0020037">
    <property type="term" value="F:heme binding"/>
    <property type="evidence" value="ECO:0007669"/>
    <property type="project" value="InterPro"/>
</dbReference>
<evidence type="ECO:0000259" key="7">
    <source>
        <dbReference type="PROSITE" id="PS51820"/>
    </source>
</evidence>
<evidence type="ECO:0000256" key="2">
    <source>
        <dbReference type="ARBA" id="ARBA00022723"/>
    </source>
</evidence>
<dbReference type="SMART" id="SM00758">
    <property type="entry name" value="PA14"/>
    <property type="match status" value="1"/>
</dbReference>
<dbReference type="Pfam" id="PF00034">
    <property type="entry name" value="Cytochrom_C"/>
    <property type="match status" value="2"/>
</dbReference>
<feature type="domain" description="Cytochrome c" evidence="6">
    <location>
        <begin position="169"/>
        <end position="251"/>
    </location>
</feature>
<dbReference type="EMBL" id="CP036267">
    <property type="protein sequence ID" value="QDT34664.1"/>
    <property type="molecule type" value="Genomic_DNA"/>
</dbReference>
<keyword evidence="2 4" id="KW-0479">Metal-binding</keyword>
<feature type="domain" description="Cytochrome c" evidence="6">
    <location>
        <begin position="448"/>
        <end position="553"/>
    </location>
</feature>
<feature type="domain" description="PA14" evidence="7">
    <location>
        <begin position="25"/>
        <end position="158"/>
    </location>
</feature>
<dbReference type="InterPro" id="IPR037524">
    <property type="entry name" value="PA14/GLEYA"/>
</dbReference>
<dbReference type="SUPFAM" id="SSF46626">
    <property type="entry name" value="Cytochrome c"/>
    <property type="match status" value="4"/>
</dbReference>
<keyword evidence="3 4" id="KW-0408">Iron</keyword>
<reference evidence="8 9" key="1">
    <citation type="submission" date="2019-02" db="EMBL/GenBank/DDBJ databases">
        <title>Deep-cultivation of Planctomycetes and their phenomic and genomic characterization uncovers novel biology.</title>
        <authorList>
            <person name="Wiegand S."/>
            <person name="Jogler M."/>
            <person name="Boedeker C."/>
            <person name="Pinto D."/>
            <person name="Vollmers J."/>
            <person name="Rivas-Marin E."/>
            <person name="Kohn T."/>
            <person name="Peeters S.H."/>
            <person name="Heuer A."/>
            <person name="Rast P."/>
            <person name="Oberbeckmann S."/>
            <person name="Bunk B."/>
            <person name="Jeske O."/>
            <person name="Meyerdierks A."/>
            <person name="Storesund J.E."/>
            <person name="Kallscheuer N."/>
            <person name="Luecker S."/>
            <person name="Lage O.M."/>
            <person name="Pohl T."/>
            <person name="Merkel B.J."/>
            <person name="Hornburger P."/>
            <person name="Mueller R.-W."/>
            <person name="Bruemmer F."/>
            <person name="Labrenz M."/>
            <person name="Spormann A.M."/>
            <person name="Op den Camp H."/>
            <person name="Overmann J."/>
            <person name="Amann R."/>
            <person name="Jetten M.S.M."/>
            <person name="Mascher T."/>
            <person name="Medema M.H."/>
            <person name="Devos D.P."/>
            <person name="Kaster A.-K."/>
            <person name="Ovreas L."/>
            <person name="Rohde M."/>
            <person name="Galperin M.Y."/>
            <person name="Jogler C."/>
        </authorList>
    </citation>
    <scope>NUCLEOTIDE SEQUENCE [LARGE SCALE GENOMIC DNA]</scope>
    <source>
        <strain evidence="8 9">Mal48</strain>
    </source>
</reference>
<dbReference type="InterPro" id="IPR009056">
    <property type="entry name" value="Cyt_c-like_dom"/>
</dbReference>
<proteinExistence type="predicted"/>
<keyword evidence="5" id="KW-0732">Signal</keyword>
<dbReference type="InterPro" id="IPR055557">
    <property type="entry name" value="DUF7133"/>
</dbReference>
<feature type="chain" id="PRO_5021889942" evidence="5">
    <location>
        <begin position="22"/>
        <end position="1367"/>
    </location>
</feature>
<dbReference type="InterPro" id="IPR011041">
    <property type="entry name" value="Quinoprot_gluc/sorb_DH_b-prop"/>
</dbReference>
<keyword evidence="9" id="KW-1185">Reference proteome</keyword>
<dbReference type="RefSeq" id="WP_145202965.1">
    <property type="nucleotide sequence ID" value="NZ_CP036267.1"/>
</dbReference>
<dbReference type="PANTHER" id="PTHR33546">
    <property type="entry name" value="LARGE, MULTIFUNCTIONAL SECRETED PROTEIN-RELATED"/>
    <property type="match status" value="1"/>
</dbReference>
<dbReference type="PROSITE" id="PS51820">
    <property type="entry name" value="PA14"/>
    <property type="match status" value="1"/>
</dbReference>
<feature type="domain" description="Cytochrome c" evidence="6">
    <location>
        <begin position="366"/>
        <end position="440"/>
    </location>
</feature>
<evidence type="ECO:0000256" key="5">
    <source>
        <dbReference type="SAM" id="SignalP"/>
    </source>
</evidence>
<dbReference type="SUPFAM" id="SSF56988">
    <property type="entry name" value="Anthrax protective antigen"/>
    <property type="match status" value="1"/>
</dbReference>
<gene>
    <name evidence="8" type="ORF">Mal48_39320</name>
</gene>
<evidence type="ECO:0000259" key="6">
    <source>
        <dbReference type="PROSITE" id="PS51007"/>
    </source>
</evidence>
<evidence type="ECO:0000256" key="1">
    <source>
        <dbReference type="ARBA" id="ARBA00022617"/>
    </source>
</evidence>
<dbReference type="Pfam" id="PF07691">
    <property type="entry name" value="PA14"/>
    <property type="match status" value="1"/>
</dbReference>
<dbReference type="Proteomes" id="UP000315724">
    <property type="component" value="Chromosome"/>
</dbReference>
<dbReference type="Gene3D" id="1.10.760.10">
    <property type="entry name" value="Cytochrome c-like domain"/>
    <property type="match status" value="3"/>
</dbReference>
<dbReference type="KEGG" id="tpol:Mal48_39320"/>
<dbReference type="PANTHER" id="PTHR33546:SF1">
    <property type="entry name" value="LARGE, MULTIFUNCTIONAL SECRETED PROTEIN"/>
    <property type="match status" value="1"/>
</dbReference>
<dbReference type="GO" id="GO:0009055">
    <property type="term" value="F:electron transfer activity"/>
    <property type="evidence" value="ECO:0007669"/>
    <property type="project" value="InterPro"/>
</dbReference>
<sequence length="1367" mass="151015" precursor="true">MIRSFVLALGIASLLHSALIAQDDEFKKGLIGTYTSPNTNHVQRVDPDIAFQWEHSAPHPQISAKDWKAEWTGQVLLRSLTPYQFHAQVNGSVTVFIDDEVVLEVESNGPQWLSGEPVKVSPGFQDIKVKYEPGSKGAELKLFWSSEEFDIEPIPSHQFFHEEDDSEIQLIELGRQHFDAKRCANCHREEKIIDRFSPAPPLWGVTSGTNPQWIVDKLLGQHPEAEHDQMPNFGFTKEQAEDIAAYLHRLDAPFDLMTSPDAKPKKGQPSGEELFNSLGCLACHQVDDLGTSGPFSGTPLTNIGNKRSADWLATWLSTPDRLNPVHRMPEFKLSRTERGLLAEYLSTLGKKKETRFGRAAKVTYTESTIRGQALVKEFQCANCHKIPAIEATNKPVAKLTKAPEDLEGTCLSKQADQKLKRPRYLHLNREAITAYLNSLDGAPSEKLSMFEQGQRVLERRQCLACHSRSSEQGLKAQAMQIAKATPSLQNQTQLVIPPSLNAVGDKLQDSVLDVALSGKQDRVRANWLKIQMPTFVHSEEEIAALKHYLIEHDRLPPEAAEPQPELDLSPSEALLVGRKLVGAGGWSCIACHQIGDYIPKNTALGTRGSDLMAIGKRLRPEFYYRWAKSPIRIIPGMEMPSFTKPVPGVLDNDPHQQLAAIFAAVNDPNFEPPTNPSQVEQLWQVTKGESPRIVRDVFTVDKANGDGTVARAFAVGFDNQHGMLIDLDQMALRDWSYGDFARQRTVGKSWFWDLAGASVARGFNSSSDLVMISETDGVQEFIPVDPARIAHATDYKVNSQSVELNYELQVKIGGKNITIPVREEYTGSTTKEGSGWQRKITPLSLPDGIQIGFRPTPNLETSFQAAIQPQLGNKQDVVKHDDVTIPTARAGESIQVFYQTTAKAPQTQLPERQIVLPTTEKVTTFPGHEGTRLPIPTTIMPTALAQDSQGRLLVTSLKGDVYRISDSNNDGLEEKLELIAEGLSAPFGVVADGNDVLVAHKPELLRLIDGNNDGSFEKREIPSDGWGHSDNYHDWVSGPVFDKSGSLFVATGSDYSQPKRDRKLAKWRGKIVRAGTDGQVEAYAHELRYPIGIATDAQGRIFVSDQQGVQNTFNEINHIVPGGAYGVPGQLDGEGSKEPRLPAVKIPHPWTRSVNGIFFLPENTKSPFAGHGVGCEYNQKFLVRFSMHEVDGELQGACYPLTKLTWKNEANTFLGPIAGVAAKNGDIYIGSIYDSGWLGGPNVGEVVKLKQIGKYGNGIREIRAIPGGFEIDFITAVDAQAATNKESYSISGYTRVWQGSYATDDSGRYSPEIEKIELSEDGKSVTLYSSNLKPKFLYEFNIGEIGKDGQPLFPSFGAYSMNRVPKK</sequence>
<dbReference type="GO" id="GO:0046872">
    <property type="term" value="F:metal ion binding"/>
    <property type="evidence" value="ECO:0007669"/>
    <property type="project" value="UniProtKB-KW"/>
</dbReference>
<organism evidence="8 9">
    <name type="scientific">Thalassoglobus polymorphus</name>
    <dbReference type="NCBI Taxonomy" id="2527994"/>
    <lineage>
        <taxon>Bacteria</taxon>
        <taxon>Pseudomonadati</taxon>
        <taxon>Planctomycetota</taxon>
        <taxon>Planctomycetia</taxon>
        <taxon>Planctomycetales</taxon>
        <taxon>Planctomycetaceae</taxon>
        <taxon>Thalassoglobus</taxon>
    </lineage>
</organism>
<evidence type="ECO:0000313" key="9">
    <source>
        <dbReference type="Proteomes" id="UP000315724"/>
    </source>
</evidence>
<evidence type="ECO:0000313" key="8">
    <source>
        <dbReference type="EMBL" id="QDT34664.1"/>
    </source>
</evidence>
<evidence type="ECO:0000256" key="4">
    <source>
        <dbReference type="PROSITE-ProRule" id="PRU00433"/>
    </source>
</evidence>
<dbReference type="Pfam" id="PF23500">
    <property type="entry name" value="DUF7133"/>
    <property type="match status" value="1"/>
</dbReference>
<dbReference type="InterPro" id="IPR036909">
    <property type="entry name" value="Cyt_c-like_dom_sf"/>
</dbReference>
<dbReference type="SUPFAM" id="SSF50952">
    <property type="entry name" value="Soluble quinoprotein glucose dehydrogenase"/>
    <property type="match status" value="1"/>
</dbReference>
<protein>
    <submittedName>
        <fullName evidence="8">Cytochrome c</fullName>
    </submittedName>
</protein>
<accession>A0A517QSQ4</accession>
<feature type="domain" description="Cytochrome c" evidence="6">
    <location>
        <begin position="266"/>
        <end position="349"/>
    </location>
</feature>
<dbReference type="OrthoDB" id="233791at2"/>
<feature type="signal peptide" evidence="5">
    <location>
        <begin position="1"/>
        <end position="21"/>
    </location>
</feature>
<name>A0A517QSQ4_9PLAN</name>
<dbReference type="PROSITE" id="PS51007">
    <property type="entry name" value="CYTC"/>
    <property type="match status" value="4"/>
</dbReference>
<dbReference type="InterPro" id="IPR011658">
    <property type="entry name" value="PA14_dom"/>
</dbReference>
<dbReference type="Gene3D" id="2.120.10.30">
    <property type="entry name" value="TolB, C-terminal domain"/>
    <property type="match status" value="1"/>
</dbReference>
<evidence type="ECO:0000256" key="3">
    <source>
        <dbReference type="ARBA" id="ARBA00023004"/>
    </source>
</evidence>